<dbReference type="PANTHER" id="PTHR31913:SF0">
    <property type="entry name" value="VACUOLAR IMPORT AND DEGRADATION PROTEIN 27"/>
    <property type="match status" value="1"/>
</dbReference>
<dbReference type="InterPro" id="IPR015943">
    <property type="entry name" value="WD40/YVTN_repeat-like_dom_sf"/>
</dbReference>
<dbReference type="AlphaFoldDB" id="A0A4Y7IKX3"/>
<accession>A0A4Y7IKX3</accession>
<gene>
    <name evidence="4" type="ORF">C5167_016856</name>
</gene>
<evidence type="ECO:0000259" key="2">
    <source>
        <dbReference type="Pfam" id="PF08553"/>
    </source>
</evidence>
<dbReference type="InterPro" id="IPR013863">
    <property type="entry name" value="VID27_C"/>
</dbReference>
<dbReference type="OrthoDB" id="10251113at2759"/>
<name>A0A4Y7IKX3_PAPSO</name>
<dbReference type="STRING" id="3469.A0A4Y7IKX3"/>
<evidence type="ECO:0000313" key="5">
    <source>
        <dbReference type="Proteomes" id="UP000316621"/>
    </source>
</evidence>
<dbReference type="OMA" id="VNSYNNC"/>
<protein>
    <submittedName>
        <fullName evidence="4">Uncharacterized protein</fullName>
    </submittedName>
</protein>
<evidence type="ECO:0000259" key="3">
    <source>
        <dbReference type="Pfam" id="PF23581"/>
    </source>
</evidence>
<dbReference type="PANTHER" id="PTHR31913">
    <property type="entry name" value="VACUOLAR IMPORT AND DEGRADATION PROTEIN 27"/>
    <property type="match status" value="1"/>
</dbReference>
<dbReference type="FunFam" id="2.130.10.10:FF:000663">
    <property type="entry name" value="Vacuolar import/degradation Vid27-related protein"/>
    <property type="match status" value="1"/>
</dbReference>
<sequence>MGGTHSREDQELDSDESEREDSETEQQESDDDYEDVKSEHDRSSPSPSSGTKFKTPTSSGLDDIDAKLKALKLKYPASSQKNSVKLYHYVGAKWTISEKFIIYSFIKSNKNQENEEDDDDEEEEEDEYGEGKKGVWFLKVGSKVKTRVGAEMQLKEFGAQKRVDFVSNGVWALKFSNDEEYRSFVTKYSSCLFENTYGFESNDANKVKVYGKDFMGWAKPDFADDSMWEDADEDFGKSPNAALTPKRVHQDLMEEFEEVAHGGGIQSLALGALDNSFLVSDSGIQVVKNYNNRIQGTGVYVKFENEGNSRIRSNLGFSTPKKALLMKAETNMLLMSPITEGGKSHSKGLHQLDIETGRIVSEWKFEKDGADISMRDITNDSKGAQLDPSESTFLGLDDNRLCRWDMRDRRGIVQDLTSASTPVLNWTQGHQFSRGTNFQCFATTGDGSIVVGSLDGKIRLYSTTSMRQAKTAFPGLGSPITHVDVTFDGKWILGTTDTYLILICTLYTDKDGKTKTGFAGRMGNKISAPRLLKLNPLDSHRAGANSKFHGGQFSWVTENGKQERHLVATVGKFSVIWNFQQVKNSSHECYQQQEGLKSCYCYEVVLKEESIVESRFMHDKFAAVTDSPEAPLVVATPMKVSSFSVSSKRLHL</sequence>
<dbReference type="Pfam" id="PF08553">
    <property type="entry name" value="VID27"/>
    <property type="match status" value="1"/>
</dbReference>
<keyword evidence="5" id="KW-1185">Reference proteome</keyword>
<dbReference type="GO" id="GO:0005737">
    <property type="term" value="C:cytoplasm"/>
    <property type="evidence" value="ECO:0007669"/>
    <property type="project" value="TreeGrafter"/>
</dbReference>
<dbReference type="GO" id="GO:0005634">
    <property type="term" value="C:nucleus"/>
    <property type="evidence" value="ECO:0007669"/>
    <property type="project" value="TreeGrafter"/>
</dbReference>
<proteinExistence type="predicted"/>
<dbReference type="EMBL" id="CM010716">
    <property type="protein sequence ID" value="RZC48430.1"/>
    <property type="molecule type" value="Genomic_DNA"/>
</dbReference>
<feature type="compositionally biased region" description="Acidic residues" evidence="1">
    <location>
        <begin position="10"/>
        <end position="34"/>
    </location>
</feature>
<feature type="region of interest" description="Disordered" evidence="1">
    <location>
        <begin position="1"/>
        <end position="60"/>
    </location>
</feature>
<dbReference type="Pfam" id="PF23581">
    <property type="entry name" value="DUF7135"/>
    <property type="match status" value="1"/>
</dbReference>
<evidence type="ECO:0000313" key="4">
    <source>
        <dbReference type="EMBL" id="RZC48430.1"/>
    </source>
</evidence>
<dbReference type="InterPro" id="IPR055559">
    <property type="entry name" value="CYPRO4_DUF7135"/>
</dbReference>
<feature type="domain" description="Vacuolar import/degradation Vid27 C-terminal" evidence="2">
    <location>
        <begin position="268"/>
        <end position="591"/>
    </location>
</feature>
<dbReference type="Gramene" id="RZC48430">
    <property type="protein sequence ID" value="RZC48430"/>
    <property type="gene ID" value="C5167_016856"/>
</dbReference>
<dbReference type="SUPFAM" id="SSF101908">
    <property type="entry name" value="Putative isomerase YbhE"/>
    <property type="match status" value="1"/>
</dbReference>
<reference evidence="4 5" key="1">
    <citation type="journal article" date="2018" name="Science">
        <title>The opium poppy genome and morphinan production.</title>
        <authorList>
            <person name="Guo L."/>
            <person name="Winzer T."/>
            <person name="Yang X."/>
            <person name="Li Y."/>
            <person name="Ning Z."/>
            <person name="He Z."/>
            <person name="Teodor R."/>
            <person name="Lu Y."/>
            <person name="Bowser T.A."/>
            <person name="Graham I.A."/>
            <person name="Ye K."/>
        </authorList>
    </citation>
    <scope>NUCLEOTIDE SEQUENCE [LARGE SCALE GENOMIC DNA]</scope>
    <source>
        <strain evidence="5">cv. HN1</strain>
        <tissue evidence="4">Leaves</tissue>
    </source>
</reference>
<feature type="compositionally biased region" description="Low complexity" evidence="1">
    <location>
        <begin position="44"/>
        <end position="60"/>
    </location>
</feature>
<dbReference type="InterPro" id="IPR040458">
    <property type="entry name" value="Vid27"/>
</dbReference>
<organism evidence="4 5">
    <name type="scientific">Papaver somniferum</name>
    <name type="common">Opium poppy</name>
    <dbReference type="NCBI Taxonomy" id="3469"/>
    <lineage>
        <taxon>Eukaryota</taxon>
        <taxon>Viridiplantae</taxon>
        <taxon>Streptophyta</taxon>
        <taxon>Embryophyta</taxon>
        <taxon>Tracheophyta</taxon>
        <taxon>Spermatophyta</taxon>
        <taxon>Magnoliopsida</taxon>
        <taxon>Ranunculales</taxon>
        <taxon>Papaveraceae</taxon>
        <taxon>Papaveroideae</taxon>
        <taxon>Papaver</taxon>
    </lineage>
</organism>
<dbReference type="Proteomes" id="UP000316621">
    <property type="component" value="Chromosome 2"/>
</dbReference>
<dbReference type="Gene3D" id="2.130.10.10">
    <property type="entry name" value="YVTN repeat-like/Quinoprotein amine dehydrogenase"/>
    <property type="match status" value="1"/>
</dbReference>
<feature type="domain" description="DUF7135" evidence="3">
    <location>
        <begin position="52"/>
        <end position="211"/>
    </location>
</feature>
<evidence type="ECO:0000256" key="1">
    <source>
        <dbReference type="SAM" id="MobiDB-lite"/>
    </source>
</evidence>